<organism evidence="2 3">
    <name type="scientific">Punica granatum</name>
    <name type="common">Pomegranate</name>
    <dbReference type="NCBI Taxonomy" id="22663"/>
    <lineage>
        <taxon>Eukaryota</taxon>
        <taxon>Viridiplantae</taxon>
        <taxon>Streptophyta</taxon>
        <taxon>Embryophyta</taxon>
        <taxon>Tracheophyta</taxon>
        <taxon>Spermatophyta</taxon>
        <taxon>Magnoliopsida</taxon>
        <taxon>eudicotyledons</taxon>
        <taxon>Gunneridae</taxon>
        <taxon>Pentapetalae</taxon>
        <taxon>rosids</taxon>
        <taxon>malvids</taxon>
        <taxon>Myrtales</taxon>
        <taxon>Lythraceae</taxon>
        <taxon>Punica</taxon>
    </lineage>
</organism>
<comment type="caution">
    <text evidence="2">The sequence shown here is derived from an EMBL/GenBank/DDBJ whole genome shotgun (WGS) entry which is preliminary data.</text>
</comment>
<gene>
    <name evidence="2" type="ORF">CRG98_021384</name>
</gene>
<feature type="compositionally biased region" description="Basic residues" evidence="1">
    <location>
        <begin position="1"/>
        <end position="11"/>
    </location>
</feature>
<dbReference type="EMBL" id="PGOL01001418">
    <property type="protein sequence ID" value="PKI58213.1"/>
    <property type="molecule type" value="Genomic_DNA"/>
</dbReference>
<evidence type="ECO:0000313" key="3">
    <source>
        <dbReference type="Proteomes" id="UP000233551"/>
    </source>
</evidence>
<evidence type="ECO:0000256" key="1">
    <source>
        <dbReference type="SAM" id="MobiDB-lite"/>
    </source>
</evidence>
<feature type="region of interest" description="Disordered" evidence="1">
    <location>
        <begin position="1"/>
        <end position="23"/>
    </location>
</feature>
<keyword evidence="3" id="KW-1185">Reference proteome</keyword>
<proteinExistence type="predicted"/>
<name>A0A2I0JQM2_PUNGR</name>
<evidence type="ECO:0000313" key="2">
    <source>
        <dbReference type="EMBL" id="PKI58213.1"/>
    </source>
</evidence>
<sequence>MARRAMTRGRPARPPTPHDRRVVPTFAGRPLAAFTIPPWQDELWSEGRSTFPGEHAFTALGLGPASSSDPASGSRPAFTALGFGLTSGSGPSSGFGPTFGLWPRIKPRSYIYYFRTPAQHLLSLGSGPAFTAFRF</sequence>
<accession>A0A2I0JQM2</accession>
<dbReference type="AlphaFoldDB" id="A0A2I0JQM2"/>
<reference evidence="2 3" key="1">
    <citation type="submission" date="2017-11" db="EMBL/GenBank/DDBJ databases">
        <title>De-novo sequencing of pomegranate (Punica granatum L.) genome.</title>
        <authorList>
            <person name="Akparov Z."/>
            <person name="Amiraslanov A."/>
            <person name="Hajiyeva S."/>
            <person name="Abbasov M."/>
            <person name="Kaur K."/>
            <person name="Hamwieh A."/>
            <person name="Solovyev V."/>
            <person name="Salamov A."/>
            <person name="Braich B."/>
            <person name="Kosarev P."/>
            <person name="Mahmoud A."/>
            <person name="Hajiyev E."/>
            <person name="Babayeva S."/>
            <person name="Izzatullayeva V."/>
            <person name="Mammadov A."/>
            <person name="Mammadov A."/>
            <person name="Sharifova S."/>
            <person name="Ojaghi J."/>
            <person name="Eynullazada K."/>
            <person name="Bayramov B."/>
            <person name="Abdulazimova A."/>
            <person name="Shahmuradov I."/>
        </authorList>
    </citation>
    <scope>NUCLEOTIDE SEQUENCE [LARGE SCALE GENOMIC DNA]</scope>
    <source>
        <strain evidence="3">cv. AG2017</strain>
        <tissue evidence="2">Leaf</tissue>
    </source>
</reference>
<dbReference type="Proteomes" id="UP000233551">
    <property type="component" value="Unassembled WGS sequence"/>
</dbReference>
<protein>
    <submittedName>
        <fullName evidence="2">Uncharacterized protein</fullName>
    </submittedName>
</protein>